<dbReference type="PANTHER" id="PTHR30203:SF24">
    <property type="entry name" value="BLR4935 PROTEIN"/>
    <property type="match status" value="1"/>
</dbReference>
<evidence type="ECO:0000313" key="3">
    <source>
        <dbReference type="EMBL" id="MFC5770138.1"/>
    </source>
</evidence>
<evidence type="ECO:0000313" key="4">
    <source>
        <dbReference type="Proteomes" id="UP001595974"/>
    </source>
</evidence>
<keyword evidence="4" id="KW-1185">Reference proteome</keyword>
<reference evidence="4" key="1">
    <citation type="journal article" date="2019" name="Int. J. Syst. Evol. Microbiol.">
        <title>The Global Catalogue of Microorganisms (GCM) 10K type strain sequencing project: providing services to taxonomists for standard genome sequencing and annotation.</title>
        <authorList>
            <consortium name="The Broad Institute Genomics Platform"/>
            <consortium name="The Broad Institute Genome Sequencing Center for Infectious Disease"/>
            <person name="Wu L."/>
            <person name="Ma J."/>
        </authorList>
    </citation>
    <scope>NUCLEOTIDE SEQUENCE [LARGE SCALE GENOMIC DNA]</scope>
    <source>
        <strain evidence="4">SHR3</strain>
    </source>
</reference>
<dbReference type="RefSeq" id="WP_096449525.1">
    <property type="nucleotide sequence ID" value="NZ_JBHSOG010000048.1"/>
</dbReference>
<proteinExistence type="inferred from homology"/>
<feature type="signal peptide" evidence="2">
    <location>
        <begin position="1"/>
        <end position="30"/>
    </location>
</feature>
<dbReference type="Proteomes" id="UP001595974">
    <property type="component" value="Unassembled WGS sequence"/>
</dbReference>
<dbReference type="PANTHER" id="PTHR30203">
    <property type="entry name" value="OUTER MEMBRANE CATION EFFLUX PROTEIN"/>
    <property type="match status" value="1"/>
</dbReference>
<comment type="caution">
    <text evidence="3">The sequence shown here is derived from an EMBL/GenBank/DDBJ whole genome shotgun (WGS) entry which is preliminary data.</text>
</comment>
<dbReference type="Gene3D" id="1.20.1600.10">
    <property type="entry name" value="Outer membrane efflux proteins (OEP)"/>
    <property type="match status" value="1"/>
</dbReference>
<name>A0ABW1ASJ0_9RHOO</name>
<dbReference type="InterPro" id="IPR010131">
    <property type="entry name" value="MdtP/NodT-like"/>
</dbReference>
<evidence type="ECO:0000256" key="2">
    <source>
        <dbReference type="SAM" id="SignalP"/>
    </source>
</evidence>
<dbReference type="Pfam" id="PF02321">
    <property type="entry name" value="OEP"/>
    <property type="match status" value="2"/>
</dbReference>
<dbReference type="InterPro" id="IPR003423">
    <property type="entry name" value="OMP_efflux"/>
</dbReference>
<organism evidence="3 4">
    <name type="scientific">Thauera sinica</name>
    <dbReference type="NCBI Taxonomy" id="2665146"/>
    <lineage>
        <taxon>Bacteria</taxon>
        <taxon>Pseudomonadati</taxon>
        <taxon>Pseudomonadota</taxon>
        <taxon>Betaproteobacteria</taxon>
        <taxon>Rhodocyclales</taxon>
        <taxon>Zoogloeaceae</taxon>
        <taxon>Thauera</taxon>
    </lineage>
</organism>
<evidence type="ECO:0000256" key="1">
    <source>
        <dbReference type="ARBA" id="ARBA00007613"/>
    </source>
</evidence>
<protein>
    <submittedName>
        <fullName evidence="3">TolC family protein</fullName>
    </submittedName>
</protein>
<feature type="chain" id="PRO_5046164248" evidence="2">
    <location>
        <begin position="31"/>
        <end position="428"/>
    </location>
</feature>
<gene>
    <name evidence="3" type="ORF">ACFPTN_12220</name>
</gene>
<accession>A0ABW1ASJ0</accession>
<sequence length="428" mass="45883">MVITTALVRRRLGPALIVALSVFAAGPAPADPGAPGAGVAGLIEHARRNSPMYALERAEADAARGRADAAGALPDPTFQLELMDFTNAMRGGSASLLPGQVGETRYRITQPLPGWGKRELASQAAGALAARADANRDVAWLNLEADIKAAWLRHYAADREAGLARNALVLMQGLEETALARYRAGLLPQAAVLRAQREITVQRVALVAVEQRRQGAMAALNALLARAADAPLAAPGELSPLPPVPEFAALAERARGFSPALAAETHGMEAARLERERTWRERYPDFAVGLTNNRPRGGEQSWDVMFEVMIPLQQPARRAREREALSMEAAADARRAAAEAKLMGELGRAHAAFASGRDTVRLLRGTLLPQAEATRDATRAAFANGRVDFDSALEAERQITDTRMALLQAEVDTRMALADIEKLAGDIR</sequence>
<comment type="similarity">
    <text evidence="1">Belongs to the outer membrane factor (OMF) (TC 1.B.17) family.</text>
</comment>
<keyword evidence="2" id="KW-0732">Signal</keyword>
<dbReference type="EMBL" id="JBHSOG010000048">
    <property type="protein sequence ID" value="MFC5770138.1"/>
    <property type="molecule type" value="Genomic_DNA"/>
</dbReference>
<dbReference type="SUPFAM" id="SSF56954">
    <property type="entry name" value="Outer membrane efflux proteins (OEP)"/>
    <property type="match status" value="1"/>
</dbReference>